<keyword evidence="3" id="KW-1185">Reference proteome</keyword>
<dbReference type="Pfam" id="PF13383">
    <property type="entry name" value="Methyltransf_22"/>
    <property type="match status" value="1"/>
</dbReference>
<protein>
    <recommendedName>
        <fullName evidence="1">Methyltransferase domain-containing protein</fullName>
    </recommendedName>
</protein>
<gene>
    <name evidence="2" type="ORF">OESDEN_06713</name>
</gene>
<dbReference type="AlphaFoldDB" id="A0A0B1TB55"/>
<dbReference type="OrthoDB" id="5815019at2759"/>
<dbReference type="PANTHER" id="PTHR32026:SF27">
    <property type="entry name" value="METHYLTRANSFERASE FKBM DOMAIN-CONTAINING PROTEIN-RELATED"/>
    <property type="match status" value="1"/>
</dbReference>
<proteinExistence type="predicted"/>
<sequence>MVYCPALVRIGRVLDGGKWVCNPFRIPDKSVVFSLGLHNEISFEKELQRITNNCCYIYGYDYFRQKDKTIRELTEVRAVTIAPRTNEKKDEYTIEYLMKLENVTSIEILKMDIELAEHGVLPPFLDKQRPAQVMVEIHTYPSELVVMAKLVHEIAKRGYSMLSYEINGAHHDCSEFSFIHESAFERYGAIPMTRFLD</sequence>
<organism evidence="2 3">
    <name type="scientific">Oesophagostomum dentatum</name>
    <name type="common">Nodular worm</name>
    <dbReference type="NCBI Taxonomy" id="61180"/>
    <lineage>
        <taxon>Eukaryota</taxon>
        <taxon>Metazoa</taxon>
        <taxon>Ecdysozoa</taxon>
        <taxon>Nematoda</taxon>
        <taxon>Chromadorea</taxon>
        <taxon>Rhabditida</taxon>
        <taxon>Rhabditina</taxon>
        <taxon>Rhabditomorpha</taxon>
        <taxon>Strongyloidea</taxon>
        <taxon>Strongylidae</taxon>
        <taxon>Oesophagostomum</taxon>
    </lineage>
</organism>
<dbReference type="InterPro" id="IPR025714">
    <property type="entry name" value="Methyltranfer_dom"/>
</dbReference>
<name>A0A0B1TB55_OESDE</name>
<reference evidence="2 3" key="1">
    <citation type="submission" date="2014-03" db="EMBL/GenBank/DDBJ databases">
        <title>Draft genome of the hookworm Oesophagostomum dentatum.</title>
        <authorList>
            <person name="Mitreva M."/>
        </authorList>
    </citation>
    <scope>NUCLEOTIDE SEQUENCE [LARGE SCALE GENOMIC DNA]</scope>
    <source>
        <strain evidence="2 3">OD-Hann</strain>
    </source>
</reference>
<dbReference type="Proteomes" id="UP000053660">
    <property type="component" value="Unassembled WGS sequence"/>
</dbReference>
<dbReference type="InterPro" id="IPR026913">
    <property type="entry name" value="METTL24"/>
</dbReference>
<evidence type="ECO:0000259" key="1">
    <source>
        <dbReference type="Pfam" id="PF13383"/>
    </source>
</evidence>
<accession>A0A0B1TB55</accession>
<dbReference type="EMBL" id="KN550796">
    <property type="protein sequence ID" value="KHJ93381.1"/>
    <property type="molecule type" value="Genomic_DNA"/>
</dbReference>
<dbReference type="PANTHER" id="PTHR32026">
    <property type="entry name" value="METHYLTRANSFERASE-LIKE PROTEIN 24"/>
    <property type="match status" value="1"/>
</dbReference>
<feature type="domain" description="Methyltransferase" evidence="1">
    <location>
        <begin position="4"/>
        <end position="179"/>
    </location>
</feature>
<evidence type="ECO:0000313" key="2">
    <source>
        <dbReference type="EMBL" id="KHJ93381.1"/>
    </source>
</evidence>
<evidence type="ECO:0000313" key="3">
    <source>
        <dbReference type="Proteomes" id="UP000053660"/>
    </source>
</evidence>